<sequence>MTKNKVLICSLLALSSGFFGGYIGGEITLMLHSQKCQNKGWGMRELCHVWITPGATWQGSTTGIWTGTILGAFAGGLVIRENRY</sequence>
<dbReference type="EMBL" id="JACJRF010000029">
    <property type="protein sequence ID" value="MBD2345732.1"/>
    <property type="molecule type" value="Genomic_DNA"/>
</dbReference>
<evidence type="ECO:0000313" key="1">
    <source>
        <dbReference type="EMBL" id="MBD2345732.1"/>
    </source>
</evidence>
<accession>A0ABR8CU40</accession>
<name>A0ABR8CU40_9NOST</name>
<dbReference type="RefSeq" id="WP_190408160.1">
    <property type="nucleotide sequence ID" value="NZ_JACJRF010000029.1"/>
</dbReference>
<comment type="caution">
    <text evidence="1">The sequence shown here is derived from an EMBL/GenBank/DDBJ whole genome shotgun (WGS) entry which is preliminary data.</text>
</comment>
<proteinExistence type="predicted"/>
<evidence type="ECO:0000313" key="2">
    <source>
        <dbReference type="Proteomes" id="UP000607281"/>
    </source>
</evidence>
<gene>
    <name evidence="1" type="ORF">H6G18_16470</name>
</gene>
<dbReference type="Proteomes" id="UP000607281">
    <property type="component" value="Unassembled WGS sequence"/>
</dbReference>
<organism evidence="1 2">
    <name type="scientific">Anabaena subtropica FACHB-260</name>
    <dbReference type="NCBI Taxonomy" id="2692884"/>
    <lineage>
        <taxon>Bacteria</taxon>
        <taxon>Bacillati</taxon>
        <taxon>Cyanobacteriota</taxon>
        <taxon>Cyanophyceae</taxon>
        <taxon>Nostocales</taxon>
        <taxon>Nostocaceae</taxon>
        <taxon>Anabaena</taxon>
    </lineage>
</organism>
<reference evidence="1 2" key="1">
    <citation type="journal article" date="2020" name="ISME J.">
        <title>Comparative genomics reveals insights into cyanobacterial evolution and habitat adaptation.</title>
        <authorList>
            <person name="Chen M.Y."/>
            <person name="Teng W.K."/>
            <person name="Zhao L."/>
            <person name="Hu C.X."/>
            <person name="Zhou Y.K."/>
            <person name="Han B.P."/>
            <person name="Song L.R."/>
            <person name="Shu W.S."/>
        </authorList>
    </citation>
    <scope>NUCLEOTIDE SEQUENCE [LARGE SCALE GENOMIC DNA]</scope>
    <source>
        <strain evidence="1 2">FACHB-260</strain>
    </source>
</reference>
<protein>
    <submittedName>
        <fullName evidence="1">Uncharacterized protein</fullName>
    </submittedName>
</protein>
<keyword evidence="2" id="KW-1185">Reference proteome</keyword>